<accession>A0A7I7YCR8</accession>
<keyword evidence="1" id="KW-1133">Transmembrane helix</keyword>
<feature type="transmembrane region" description="Helical" evidence="1">
    <location>
        <begin position="100"/>
        <end position="121"/>
    </location>
</feature>
<feature type="transmembrane region" description="Helical" evidence="1">
    <location>
        <begin position="67"/>
        <end position="88"/>
    </location>
</feature>
<proteinExistence type="predicted"/>
<feature type="transmembrane region" description="Helical" evidence="1">
    <location>
        <begin position="37"/>
        <end position="55"/>
    </location>
</feature>
<dbReference type="Proteomes" id="UP000467385">
    <property type="component" value="Chromosome"/>
</dbReference>
<dbReference type="RefSeq" id="WP_232079290.1">
    <property type="nucleotide sequence ID" value="NZ_AP022613.1"/>
</dbReference>
<name>A0A7I7YCR8_9MYCO</name>
<protein>
    <submittedName>
        <fullName evidence="2">Uncharacterized protein</fullName>
    </submittedName>
</protein>
<keyword evidence="3" id="KW-1185">Reference proteome</keyword>
<dbReference type="AlphaFoldDB" id="A0A7I7YCR8"/>
<keyword evidence="1" id="KW-0812">Transmembrane</keyword>
<evidence type="ECO:0000256" key="1">
    <source>
        <dbReference type="SAM" id="Phobius"/>
    </source>
</evidence>
<organism evidence="2 3">
    <name type="scientific">Mycobacterium conspicuum</name>
    <dbReference type="NCBI Taxonomy" id="44010"/>
    <lineage>
        <taxon>Bacteria</taxon>
        <taxon>Bacillati</taxon>
        <taxon>Actinomycetota</taxon>
        <taxon>Actinomycetes</taxon>
        <taxon>Mycobacteriales</taxon>
        <taxon>Mycobacteriaceae</taxon>
        <taxon>Mycobacterium</taxon>
    </lineage>
</organism>
<keyword evidence="1" id="KW-0472">Membrane</keyword>
<evidence type="ECO:0000313" key="3">
    <source>
        <dbReference type="Proteomes" id="UP000467385"/>
    </source>
</evidence>
<evidence type="ECO:0000313" key="2">
    <source>
        <dbReference type="EMBL" id="BBZ39520.1"/>
    </source>
</evidence>
<gene>
    <name evidence="2" type="ORF">MCNS_25830</name>
</gene>
<sequence>MFARVLGPYLVIVTLTTIARASEMRALASQFGASPAWAYVTGAFILLSGLVVVALHRYWRGIAATTVSLLGWMTVAKGVSLLALPQTYISAVNSAVEPSIWWQCGFVVIAMVGAYLTYIGWARASNRPHVG</sequence>
<reference evidence="2 3" key="1">
    <citation type="journal article" date="2019" name="Emerg. Microbes Infect.">
        <title>Comprehensive subspecies identification of 175 nontuberculous mycobacteria species based on 7547 genomic profiles.</title>
        <authorList>
            <person name="Matsumoto Y."/>
            <person name="Kinjo T."/>
            <person name="Motooka D."/>
            <person name="Nabeya D."/>
            <person name="Jung N."/>
            <person name="Uechi K."/>
            <person name="Horii T."/>
            <person name="Iida T."/>
            <person name="Fujita J."/>
            <person name="Nakamura S."/>
        </authorList>
    </citation>
    <scope>NUCLEOTIDE SEQUENCE [LARGE SCALE GENOMIC DNA]</scope>
    <source>
        <strain evidence="2 3">JCM 14738</strain>
    </source>
</reference>
<dbReference type="EMBL" id="AP022613">
    <property type="protein sequence ID" value="BBZ39520.1"/>
    <property type="molecule type" value="Genomic_DNA"/>
</dbReference>